<organism evidence="4 5">
    <name type="scientific">Immersiella caudata</name>
    <dbReference type="NCBI Taxonomy" id="314043"/>
    <lineage>
        <taxon>Eukaryota</taxon>
        <taxon>Fungi</taxon>
        <taxon>Dikarya</taxon>
        <taxon>Ascomycota</taxon>
        <taxon>Pezizomycotina</taxon>
        <taxon>Sordariomycetes</taxon>
        <taxon>Sordariomycetidae</taxon>
        <taxon>Sordariales</taxon>
        <taxon>Lasiosphaeriaceae</taxon>
        <taxon>Immersiella</taxon>
    </lineage>
</organism>
<keyword evidence="1" id="KW-0539">Nucleus</keyword>
<evidence type="ECO:0000313" key="5">
    <source>
        <dbReference type="Proteomes" id="UP001175000"/>
    </source>
</evidence>
<dbReference type="GO" id="GO:0003677">
    <property type="term" value="F:DNA binding"/>
    <property type="evidence" value="ECO:0007669"/>
    <property type="project" value="InterPro"/>
</dbReference>
<dbReference type="Proteomes" id="UP001175000">
    <property type="component" value="Unassembled WGS sequence"/>
</dbReference>
<proteinExistence type="predicted"/>
<dbReference type="EMBL" id="JAULSU010000002">
    <property type="protein sequence ID" value="KAK0626577.1"/>
    <property type="molecule type" value="Genomic_DNA"/>
</dbReference>
<dbReference type="Pfam" id="PF04082">
    <property type="entry name" value="Fungal_trans"/>
    <property type="match status" value="1"/>
</dbReference>
<keyword evidence="2" id="KW-0472">Membrane</keyword>
<accession>A0AA39X421</accession>
<evidence type="ECO:0000256" key="2">
    <source>
        <dbReference type="SAM" id="Phobius"/>
    </source>
</evidence>
<sequence length="150" mass="16785">MVRSMMDGTEGHGVAALVRERQRLLQQHDTNENVASGKEETHDQVVFGRATAYVGATHFMAMLDDRYFGTSSPTAPLVHRPTFVKEYNIFWNEPYGVSLEWLALLLMILALGTFFSIHVAPHEVESPNGPSAIDVYRRYRAAAGWAFPAC</sequence>
<keyword evidence="2" id="KW-0812">Transmembrane</keyword>
<evidence type="ECO:0000313" key="4">
    <source>
        <dbReference type="EMBL" id="KAK0626577.1"/>
    </source>
</evidence>
<evidence type="ECO:0000256" key="1">
    <source>
        <dbReference type="ARBA" id="ARBA00023242"/>
    </source>
</evidence>
<name>A0AA39X421_9PEZI</name>
<dbReference type="AlphaFoldDB" id="A0AA39X421"/>
<keyword evidence="5" id="KW-1185">Reference proteome</keyword>
<evidence type="ECO:0000259" key="3">
    <source>
        <dbReference type="Pfam" id="PF04082"/>
    </source>
</evidence>
<dbReference type="InterPro" id="IPR007219">
    <property type="entry name" value="XnlR_reg_dom"/>
</dbReference>
<comment type="caution">
    <text evidence="4">The sequence shown here is derived from an EMBL/GenBank/DDBJ whole genome shotgun (WGS) entry which is preliminary data.</text>
</comment>
<reference evidence="4" key="1">
    <citation type="submission" date="2023-06" db="EMBL/GenBank/DDBJ databases">
        <title>Genome-scale phylogeny and comparative genomics of the fungal order Sordariales.</title>
        <authorList>
            <consortium name="Lawrence Berkeley National Laboratory"/>
            <person name="Hensen N."/>
            <person name="Bonometti L."/>
            <person name="Westerberg I."/>
            <person name="Brannstrom I.O."/>
            <person name="Guillou S."/>
            <person name="Cros-Aarteil S."/>
            <person name="Calhoun S."/>
            <person name="Haridas S."/>
            <person name="Kuo A."/>
            <person name="Mondo S."/>
            <person name="Pangilinan J."/>
            <person name="Riley R."/>
            <person name="Labutti K."/>
            <person name="Andreopoulos B."/>
            <person name="Lipzen A."/>
            <person name="Chen C."/>
            <person name="Yanf M."/>
            <person name="Daum C."/>
            <person name="Ng V."/>
            <person name="Clum A."/>
            <person name="Steindorff A."/>
            <person name="Ohm R."/>
            <person name="Martin F."/>
            <person name="Silar P."/>
            <person name="Natvig D."/>
            <person name="Lalanne C."/>
            <person name="Gautier V."/>
            <person name="Ament-Velasquez S.L."/>
            <person name="Kruys A."/>
            <person name="Hutchinson M.I."/>
            <person name="Powell A.J."/>
            <person name="Barry K."/>
            <person name="Miller A.N."/>
            <person name="Grigoriev I.V."/>
            <person name="Debuchy R."/>
            <person name="Gladieux P."/>
            <person name="Thoren M.H."/>
            <person name="Johannesson H."/>
        </authorList>
    </citation>
    <scope>NUCLEOTIDE SEQUENCE</scope>
    <source>
        <strain evidence="4">CBS 606.72</strain>
    </source>
</reference>
<protein>
    <recommendedName>
        <fullName evidence="3">Xylanolytic transcriptional activator regulatory domain-containing protein</fullName>
    </recommendedName>
</protein>
<feature type="transmembrane region" description="Helical" evidence="2">
    <location>
        <begin position="101"/>
        <end position="120"/>
    </location>
</feature>
<keyword evidence="2" id="KW-1133">Transmembrane helix</keyword>
<dbReference type="GO" id="GO:0006351">
    <property type="term" value="P:DNA-templated transcription"/>
    <property type="evidence" value="ECO:0007669"/>
    <property type="project" value="InterPro"/>
</dbReference>
<dbReference type="GO" id="GO:0008270">
    <property type="term" value="F:zinc ion binding"/>
    <property type="evidence" value="ECO:0007669"/>
    <property type="project" value="InterPro"/>
</dbReference>
<gene>
    <name evidence="4" type="ORF">B0T14DRAFT_492870</name>
</gene>
<feature type="domain" description="Xylanolytic transcriptional activator regulatory" evidence="3">
    <location>
        <begin position="65"/>
        <end position="117"/>
    </location>
</feature>